<sequence length="183" mass="20752">MDMTSPRIERQMRYGQLVVGPPGAGKTTYCREVAAYLERNGRKVAVVNLDPANDKLPYTAAVDINDLVTVEEVMEHCNLGPNGSILRSMEYLEEKFDWLQAALNKIPLDVYLVFDFPGQIELYIDHHSVKNVITRLSKLEYHLAVVHIVDSQHCTDPAKFISVLLQTLASMIQCKAYTWLVGW</sequence>
<evidence type="ECO:0000256" key="1">
    <source>
        <dbReference type="ARBA" id="ARBA00005290"/>
    </source>
</evidence>
<proteinExistence type="inferred from homology"/>
<keyword evidence="3 5" id="KW-0378">Hydrolase</keyword>
<comment type="similarity">
    <text evidence="1 5">Belongs to the GPN-loop GTPase family.</text>
</comment>
<name>A0ABY6L3D8_9ARAC</name>
<reference evidence="6 7" key="1">
    <citation type="submission" date="2022-01" db="EMBL/GenBank/DDBJ databases">
        <title>A chromosomal length assembly of Cordylochernes scorpioides.</title>
        <authorList>
            <person name="Zeh D."/>
            <person name="Zeh J."/>
        </authorList>
    </citation>
    <scope>NUCLEOTIDE SEQUENCE [LARGE SCALE GENOMIC DNA]</scope>
    <source>
        <strain evidence="6">IN4F17</strain>
        <tissue evidence="6">Whole Body</tissue>
    </source>
</reference>
<dbReference type="Gene3D" id="3.40.50.300">
    <property type="entry name" value="P-loop containing nucleotide triphosphate hydrolases"/>
    <property type="match status" value="1"/>
</dbReference>
<dbReference type="PANTHER" id="PTHR21231">
    <property type="entry name" value="XPA-BINDING PROTEIN 1-RELATED"/>
    <property type="match status" value="1"/>
</dbReference>
<dbReference type="SUPFAM" id="SSF52540">
    <property type="entry name" value="P-loop containing nucleoside triphosphate hydrolases"/>
    <property type="match status" value="1"/>
</dbReference>
<protein>
    <recommendedName>
        <fullName evidence="5">GPN-loop GTPase 2</fullName>
    </recommendedName>
</protein>
<evidence type="ECO:0000256" key="2">
    <source>
        <dbReference type="ARBA" id="ARBA00022741"/>
    </source>
</evidence>
<evidence type="ECO:0000256" key="3">
    <source>
        <dbReference type="ARBA" id="ARBA00022801"/>
    </source>
</evidence>
<evidence type="ECO:0000313" key="7">
    <source>
        <dbReference type="Proteomes" id="UP001235939"/>
    </source>
</evidence>
<dbReference type="EMBL" id="CP092875">
    <property type="protein sequence ID" value="UYV75659.1"/>
    <property type="molecule type" value="Genomic_DNA"/>
</dbReference>
<accession>A0ABY6L3D8</accession>
<keyword evidence="4 5" id="KW-0342">GTP-binding</keyword>
<dbReference type="InterPro" id="IPR027417">
    <property type="entry name" value="P-loop_NTPase"/>
</dbReference>
<dbReference type="PANTHER" id="PTHR21231:SF3">
    <property type="entry name" value="GPN-LOOP GTPASE 2"/>
    <property type="match status" value="1"/>
</dbReference>
<organism evidence="6 7">
    <name type="scientific">Cordylochernes scorpioides</name>
    <dbReference type="NCBI Taxonomy" id="51811"/>
    <lineage>
        <taxon>Eukaryota</taxon>
        <taxon>Metazoa</taxon>
        <taxon>Ecdysozoa</taxon>
        <taxon>Arthropoda</taxon>
        <taxon>Chelicerata</taxon>
        <taxon>Arachnida</taxon>
        <taxon>Pseudoscorpiones</taxon>
        <taxon>Cheliferoidea</taxon>
        <taxon>Chernetidae</taxon>
        <taxon>Cordylochernes</taxon>
    </lineage>
</organism>
<dbReference type="Proteomes" id="UP001235939">
    <property type="component" value="Chromosome 13"/>
</dbReference>
<dbReference type="InterPro" id="IPR004130">
    <property type="entry name" value="Gpn"/>
</dbReference>
<dbReference type="Pfam" id="PF03029">
    <property type="entry name" value="ATP_bind_1"/>
    <property type="match status" value="1"/>
</dbReference>
<evidence type="ECO:0000256" key="4">
    <source>
        <dbReference type="ARBA" id="ARBA00023134"/>
    </source>
</evidence>
<keyword evidence="2 5" id="KW-0547">Nucleotide-binding</keyword>
<gene>
    <name evidence="6" type="ORF">LAZ67_13000921</name>
</gene>
<evidence type="ECO:0000313" key="6">
    <source>
        <dbReference type="EMBL" id="UYV75659.1"/>
    </source>
</evidence>
<keyword evidence="7" id="KW-1185">Reference proteome</keyword>
<comment type="subunit">
    <text evidence="5">Binds to RNA polymerase II (RNAPII).</text>
</comment>
<comment type="function">
    <text evidence="5">Small GTPase required for proper localization of RNA polymerase II and III (RNAPII and RNAPIII). May act at an RNAP assembly step prior to nuclear import.</text>
</comment>
<evidence type="ECO:0000256" key="5">
    <source>
        <dbReference type="RuleBase" id="RU365059"/>
    </source>
</evidence>